<reference evidence="2 3" key="1">
    <citation type="submission" date="2024-04" db="EMBL/GenBank/DDBJ databases">
        <authorList>
            <person name="Rising A."/>
            <person name="Reimegard J."/>
            <person name="Sonavane S."/>
            <person name="Akerstrom W."/>
            <person name="Nylinder S."/>
            <person name="Hedman E."/>
            <person name="Kallberg Y."/>
        </authorList>
    </citation>
    <scope>NUCLEOTIDE SEQUENCE [LARGE SCALE GENOMIC DNA]</scope>
</reference>
<protein>
    <recommendedName>
        <fullName evidence="1">Mos1 transposase HTH domain-containing protein</fullName>
    </recommendedName>
</protein>
<evidence type="ECO:0000259" key="1">
    <source>
        <dbReference type="Pfam" id="PF17906"/>
    </source>
</evidence>
<evidence type="ECO:0000313" key="3">
    <source>
        <dbReference type="Proteomes" id="UP001497382"/>
    </source>
</evidence>
<dbReference type="InterPro" id="IPR041426">
    <property type="entry name" value="Mos1_HTH"/>
</dbReference>
<dbReference type="PANTHER" id="PTHR46060">
    <property type="entry name" value="MARINER MOS1 TRANSPOSASE-LIKE PROTEIN"/>
    <property type="match status" value="1"/>
</dbReference>
<dbReference type="InterPro" id="IPR052709">
    <property type="entry name" value="Transposase-MT_Hybrid"/>
</dbReference>
<dbReference type="EMBL" id="CAXIEN010000403">
    <property type="protein sequence ID" value="CAL1296792.1"/>
    <property type="molecule type" value="Genomic_DNA"/>
</dbReference>
<keyword evidence="3" id="KW-1185">Reference proteome</keyword>
<comment type="caution">
    <text evidence="2">The sequence shown here is derived from an EMBL/GenBank/DDBJ whole genome shotgun (WGS) entry which is preliminary data.</text>
</comment>
<gene>
    <name evidence="2" type="ORF">LARSCL_LOCUS19929</name>
</gene>
<name>A0AAV2BLK0_9ARAC</name>
<sequence>MRSPFSAYVPGSYICWEATDDITEPSDRVYICLRAFKMPPPIENPADCVVGAVIRFLSTKGFKTADIHRQVSDVYGENIMSAGMVRKWVRGFKDGRTNIHDEERRWRPSVITDDLIQKVDSKVKKNRRCTISSLSEEFPISYNKKKHFYVAFRRNLMSSVISKLVLIRNSATKYPQLSGRNRQLDNRETVARCADVGCNVRHILDGIQ</sequence>
<organism evidence="2 3">
    <name type="scientific">Larinioides sclopetarius</name>
    <dbReference type="NCBI Taxonomy" id="280406"/>
    <lineage>
        <taxon>Eukaryota</taxon>
        <taxon>Metazoa</taxon>
        <taxon>Ecdysozoa</taxon>
        <taxon>Arthropoda</taxon>
        <taxon>Chelicerata</taxon>
        <taxon>Arachnida</taxon>
        <taxon>Araneae</taxon>
        <taxon>Araneomorphae</taxon>
        <taxon>Entelegynae</taxon>
        <taxon>Araneoidea</taxon>
        <taxon>Araneidae</taxon>
        <taxon>Larinioides</taxon>
    </lineage>
</organism>
<proteinExistence type="predicted"/>
<dbReference type="PANTHER" id="PTHR46060:SF1">
    <property type="entry name" value="MARINER MOS1 TRANSPOSASE-LIKE PROTEIN"/>
    <property type="match status" value="1"/>
</dbReference>
<feature type="domain" description="Mos1 transposase HTH" evidence="1">
    <location>
        <begin position="52"/>
        <end position="95"/>
    </location>
</feature>
<accession>A0AAV2BLK0</accession>
<evidence type="ECO:0000313" key="2">
    <source>
        <dbReference type="EMBL" id="CAL1296792.1"/>
    </source>
</evidence>
<dbReference type="AlphaFoldDB" id="A0AAV2BLK0"/>
<dbReference type="Pfam" id="PF17906">
    <property type="entry name" value="HTH_48"/>
    <property type="match status" value="1"/>
</dbReference>
<dbReference type="Proteomes" id="UP001497382">
    <property type="component" value="Unassembled WGS sequence"/>
</dbReference>